<dbReference type="EMBL" id="BJYT01000007">
    <property type="protein sequence ID" value="GEO09658.1"/>
    <property type="molecule type" value="Genomic_DNA"/>
</dbReference>
<dbReference type="PANTHER" id="PTHR11662">
    <property type="entry name" value="SOLUTE CARRIER FAMILY 17"/>
    <property type="match status" value="1"/>
</dbReference>
<dbReference type="GO" id="GO:0005886">
    <property type="term" value="C:plasma membrane"/>
    <property type="evidence" value="ECO:0007669"/>
    <property type="project" value="UniProtKB-SubCell"/>
</dbReference>
<dbReference type="Gene3D" id="1.20.1250.20">
    <property type="entry name" value="MFS general substrate transporter like domains"/>
    <property type="match status" value="2"/>
</dbReference>
<evidence type="ECO:0000313" key="8">
    <source>
        <dbReference type="EMBL" id="GEO09658.1"/>
    </source>
</evidence>
<dbReference type="RefSeq" id="WP_147203775.1">
    <property type="nucleotide sequence ID" value="NZ_BJYT01000007.1"/>
</dbReference>
<protein>
    <submittedName>
        <fullName evidence="8">MFS transporter</fullName>
    </submittedName>
</protein>
<evidence type="ECO:0000259" key="7">
    <source>
        <dbReference type="PROSITE" id="PS50850"/>
    </source>
</evidence>
<sequence>MLPKLPYRFRVLALLCSLTTLTYLDRICISIVGVRIKTEFALNNSQFGWVLASFSLAYALFEIPSGVLGDRIGPKALFIRIVLLWSFFTALTGFATGLMSLIFIRFLFGVGESGTYPNCMIVISRWFPVQEIGRSLTWVGIGSQIGSAIAPLIIIPIAVAYGWRASFYVNALIGVVWVLVCYLWFKNFPSEMKKISPKEVEYIENNRRFSASHQHLSWKTILRNWNLWALMLMYFCCQWANYFFVAWMPVYLVEGRHFTENVMKEIVFTLFVVGIVGFLFGGFCGDFLVKRKGLRFGRRFVGMSGLGICGVLIFLAAILPQNNSVAFCLIAANGFFSFGVMVSYAVCTDIGRNNAGTVTGAMNFFGQMGAFFLAIIFGKMVDVFHNFDYPLFVVALVMLTGALLWLGIDPLKQVSLPENIEEGSIKPVIV</sequence>
<dbReference type="AlphaFoldDB" id="A0A512BCI0"/>
<organism evidence="8 9">
    <name type="scientific">Segetibacter aerophilus</name>
    <dbReference type="NCBI Taxonomy" id="670293"/>
    <lineage>
        <taxon>Bacteria</taxon>
        <taxon>Pseudomonadati</taxon>
        <taxon>Bacteroidota</taxon>
        <taxon>Chitinophagia</taxon>
        <taxon>Chitinophagales</taxon>
        <taxon>Chitinophagaceae</taxon>
        <taxon>Segetibacter</taxon>
    </lineage>
</organism>
<evidence type="ECO:0000256" key="5">
    <source>
        <dbReference type="ARBA" id="ARBA00023136"/>
    </source>
</evidence>
<name>A0A512BCI0_9BACT</name>
<dbReference type="InterPro" id="IPR000849">
    <property type="entry name" value="Sugar_P_transporter"/>
</dbReference>
<dbReference type="PIRSF" id="PIRSF002808">
    <property type="entry name" value="Hexose_phosphate_transp"/>
    <property type="match status" value="1"/>
</dbReference>
<comment type="caution">
    <text evidence="8">The sequence shown here is derived from an EMBL/GenBank/DDBJ whole genome shotgun (WGS) entry which is preliminary data.</text>
</comment>
<feature type="transmembrane region" description="Helical" evidence="6">
    <location>
        <begin position="102"/>
        <end position="123"/>
    </location>
</feature>
<evidence type="ECO:0000256" key="3">
    <source>
        <dbReference type="ARBA" id="ARBA00022692"/>
    </source>
</evidence>
<dbReference type="CDD" id="cd17319">
    <property type="entry name" value="MFS_ExuT_GudP_like"/>
    <property type="match status" value="1"/>
</dbReference>
<reference evidence="8 9" key="1">
    <citation type="submission" date="2019-07" db="EMBL/GenBank/DDBJ databases">
        <title>Whole genome shotgun sequence of Segetibacter aerophilus NBRC 106135.</title>
        <authorList>
            <person name="Hosoyama A."/>
            <person name="Uohara A."/>
            <person name="Ohji S."/>
            <person name="Ichikawa N."/>
        </authorList>
    </citation>
    <scope>NUCLEOTIDE SEQUENCE [LARGE SCALE GENOMIC DNA]</scope>
    <source>
        <strain evidence="8 9">NBRC 106135</strain>
    </source>
</reference>
<feature type="transmembrane region" description="Helical" evidence="6">
    <location>
        <begin position="135"/>
        <end position="161"/>
    </location>
</feature>
<dbReference type="GO" id="GO:0022857">
    <property type="term" value="F:transmembrane transporter activity"/>
    <property type="evidence" value="ECO:0007669"/>
    <property type="project" value="InterPro"/>
</dbReference>
<evidence type="ECO:0000256" key="4">
    <source>
        <dbReference type="ARBA" id="ARBA00022989"/>
    </source>
</evidence>
<dbReference type="InterPro" id="IPR036259">
    <property type="entry name" value="MFS_trans_sf"/>
</dbReference>
<dbReference type="PANTHER" id="PTHR11662:SF399">
    <property type="entry name" value="FI19708P1-RELATED"/>
    <property type="match status" value="1"/>
</dbReference>
<dbReference type="SUPFAM" id="SSF103473">
    <property type="entry name" value="MFS general substrate transporter"/>
    <property type="match status" value="1"/>
</dbReference>
<feature type="transmembrane region" description="Helical" evidence="6">
    <location>
        <begin position="167"/>
        <end position="185"/>
    </location>
</feature>
<dbReference type="InterPro" id="IPR050382">
    <property type="entry name" value="MFS_Na/Anion_cotransporter"/>
</dbReference>
<feature type="transmembrane region" description="Helical" evidence="6">
    <location>
        <begin position="389"/>
        <end position="408"/>
    </location>
</feature>
<comment type="subcellular location">
    <subcellularLocation>
        <location evidence="1">Cell membrane</location>
        <topology evidence="1">Multi-pass membrane protein</topology>
    </subcellularLocation>
</comment>
<keyword evidence="5 6" id="KW-0472">Membrane</keyword>
<evidence type="ECO:0000256" key="2">
    <source>
        <dbReference type="ARBA" id="ARBA00022475"/>
    </source>
</evidence>
<dbReference type="InterPro" id="IPR011701">
    <property type="entry name" value="MFS"/>
</dbReference>
<keyword evidence="3 6" id="KW-0812">Transmembrane</keyword>
<gene>
    <name evidence="8" type="ORF">SAE01_21540</name>
</gene>
<dbReference type="OrthoDB" id="783189at2"/>
<dbReference type="Proteomes" id="UP000321513">
    <property type="component" value="Unassembled WGS sequence"/>
</dbReference>
<dbReference type="Pfam" id="PF07690">
    <property type="entry name" value="MFS_1"/>
    <property type="match status" value="1"/>
</dbReference>
<keyword evidence="2" id="KW-1003">Cell membrane</keyword>
<keyword evidence="4 6" id="KW-1133">Transmembrane helix</keyword>
<feature type="transmembrane region" description="Helical" evidence="6">
    <location>
        <begin position="324"/>
        <end position="346"/>
    </location>
</feature>
<feature type="transmembrane region" description="Helical" evidence="6">
    <location>
        <begin position="266"/>
        <end position="288"/>
    </location>
</feature>
<proteinExistence type="predicted"/>
<feature type="transmembrane region" description="Helical" evidence="6">
    <location>
        <begin position="300"/>
        <end position="318"/>
    </location>
</feature>
<feature type="transmembrane region" description="Helical" evidence="6">
    <location>
        <begin position="358"/>
        <end position="377"/>
    </location>
</feature>
<evidence type="ECO:0000256" key="1">
    <source>
        <dbReference type="ARBA" id="ARBA00004651"/>
    </source>
</evidence>
<dbReference type="InterPro" id="IPR020846">
    <property type="entry name" value="MFS_dom"/>
</dbReference>
<feature type="transmembrane region" description="Helical" evidence="6">
    <location>
        <begin position="77"/>
        <end position="96"/>
    </location>
</feature>
<feature type="transmembrane region" description="Helical" evidence="6">
    <location>
        <begin position="225"/>
        <end position="246"/>
    </location>
</feature>
<feature type="domain" description="Major facilitator superfamily (MFS) profile" evidence="7">
    <location>
        <begin position="11"/>
        <end position="413"/>
    </location>
</feature>
<dbReference type="PROSITE" id="PS50850">
    <property type="entry name" value="MFS"/>
    <property type="match status" value="1"/>
</dbReference>
<accession>A0A512BCI0</accession>
<keyword evidence="9" id="KW-1185">Reference proteome</keyword>
<evidence type="ECO:0000256" key="6">
    <source>
        <dbReference type="SAM" id="Phobius"/>
    </source>
</evidence>
<evidence type="ECO:0000313" key="9">
    <source>
        <dbReference type="Proteomes" id="UP000321513"/>
    </source>
</evidence>
<feature type="transmembrane region" description="Helical" evidence="6">
    <location>
        <begin position="46"/>
        <end position="65"/>
    </location>
</feature>